<evidence type="ECO:0000256" key="1">
    <source>
        <dbReference type="SAM" id="MobiDB-lite"/>
    </source>
</evidence>
<feature type="compositionally biased region" description="Polar residues" evidence="1">
    <location>
        <begin position="170"/>
        <end position="182"/>
    </location>
</feature>
<protein>
    <submittedName>
        <fullName evidence="2">Uncharacterized protein</fullName>
    </submittedName>
</protein>
<dbReference type="Proteomes" id="UP000770015">
    <property type="component" value="Unassembled WGS sequence"/>
</dbReference>
<feature type="region of interest" description="Disordered" evidence="1">
    <location>
        <begin position="1"/>
        <end position="42"/>
    </location>
</feature>
<feature type="region of interest" description="Disordered" evidence="1">
    <location>
        <begin position="118"/>
        <end position="204"/>
    </location>
</feature>
<evidence type="ECO:0000313" key="2">
    <source>
        <dbReference type="EMBL" id="KAH6696914.1"/>
    </source>
</evidence>
<organism evidence="2 3">
    <name type="scientific">Plectosphaerella plurivora</name>
    <dbReference type="NCBI Taxonomy" id="936078"/>
    <lineage>
        <taxon>Eukaryota</taxon>
        <taxon>Fungi</taxon>
        <taxon>Dikarya</taxon>
        <taxon>Ascomycota</taxon>
        <taxon>Pezizomycotina</taxon>
        <taxon>Sordariomycetes</taxon>
        <taxon>Hypocreomycetidae</taxon>
        <taxon>Glomerellales</taxon>
        <taxon>Plectosphaerellaceae</taxon>
        <taxon>Plectosphaerella</taxon>
    </lineage>
</organism>
<proteinExistence type="predicted"/>
<name>A0A9P8VNU7_9PEZI</name>
<evidence type="ECO:0000313" key="3">
    <source>
        <dbReference type="Proteomes" id="UP000770015"/>
    </source>
</evidence>
<comment type="caution">
    <text evidence="2">The sequence shown here is derived from an EMBL/GenBank/DDBJ whole genome shotgun (WGS) entry which is preliminary data.</text>
</comment>
<accession>A0A9P8VNU7</accession>
<dbReference type="AlphaFoldDB" id="A0A9P8VNU7"/>
<feature type="compositionally biased region" description="Low complexity" evidence="1">
    <location>
        <begin position="151"/>
        <end position="160"/>
    </location>
</feature>
<keyword evidence="3" id="KW-1185">Reference proteome</keyword>
<gene>
    <name evidence="2" type="ORF">F5X68DRAFT_739</name>
</gene>
<sequence>MTTQAQAETQTRRTTNESLPRSLDRRLQSRQPMNRPRPPPRANRLLKRASQLDKLRLRANHIPHPHAHTPCVPSSQSPCLHDGTLAQSFFPPSRVHITSSCSPVSNGLSSLTRQATMTTLSDLPCPSPNLPPRGAARERPRKLRSLPRPPESSSSSVLRPICTKAGQRAAQRQTPLGASPSQPRHKPLSRDRQHSTACSVRPSE</sequence>
<dbReference type="EMBL" id="JAGSXJ010000001">
    <property type="protein sequence ID" value="KAH6696914.1"/>
    <property type="molecule type" value="Genomic_DNA"/>
</dbReference>
<reference evidence="2" key="1">
    <citation type="journal article" date="2021" name="Nat. Commun.">
        <title>Genetic determinants of endophytism in the Arabidopsis root mycobiome.</title>
        <authorList>
            <person name="Mesny F."/>
            <person name="Miyauchi S."/>
            <person name="Thiergart T."/>
            <person name="Pickel B."/>
            <person name="Atanasova L."/>
            <person name="Karlsson M."/>
            <person name="Huettel B."/>
            <person name="Barry K.W."/>
            <person name="Haridas S."/>
            <person name="Chen C."/>
            <person name="Bauer D."/>
            <person name="Andreopoulos W."/>
            <person name="Pangilinan J."/>
            <person name="LaButti K."/>
            <person name="Riley R."/>
            <person name="Lipzen A."/>
            <person name="Clum A."/>
            <person name="Drula E."/>
            <person name="Henrissat B."/>
            <person name="Kohler A."/>
            <person name="Grigoriev I.V."/>
            <person name="Martin F.M."/>
            <person name="Hacquard S."/>
        </authorList>
    </citation>
    <scope>NUCLEOTIDE SEQUENCE</scope>
    <source>
        <strain evidence="2">MPI-SDFR-AT-0117</strain>
    </source>
</reference>